<dbReference type="GO" id="GO:0006260">
    <property type="term" value="P:DNA replication"/>
    <property type="evidence" value="ECO:0007669"/>
    <property type="project" value="UniProtKB-KW"/>
</dbReference>
<dbReference type="InterPro" id="IPR013520">
    <property type="entry name" value="Ribonucl_H"/>
</dbReference>
<reference evidence="10 12" key="1">
    <citation type="submission" date="2018-03" db="EMBL/GenBank/DDBJ databases">
        <title>Draft Genome Sequences of six Lactobacillus pentosus Strains Isolated from Brines of Traditionally Fermented Spanish-Style Green Table Olives.</title>
        <authorList>
            <person name="Calero-Delgado B."/>
            <person name="Martin-Platero A.M."/>
            <person name="Perez-Pulido A.J."/>
            <person name="Benitez-Cabello A."/>
            <person name="Casimiro-Soriguer C.S."/>
            <person name="Martinez-Bueno M."/>
            <person name="Arroyo-Lopez F.N."/>
            <person name="Rodriguez-Gomez F."/>
            <person name="Bautista-Gallego J."/>
            <person name="Garrido-Fernandez A."/>
            <person name="Jimenez-Diaz R."/>
        </authorList>
    </citation>
    <scope>NUCLEOTIDE SEQUENCE [LARGE SCALE GENOMIC DNA]</scope>
    <source>
        <strain evidence="10 12">IG2</strain>
    </source>
</reference>
<dbReference type="PANTHER" id="PTHR30231:SF4">
    <property type="entry name" value="PROTEIN NEN2"/>
    <property type="match status" value="1"/>
</dbReference>
<dbReference type="InterPro" id="IPR006054">
    <property type="entry name" value="DnaQ"/>
</dbReference>
<dbReference type="RefSeq" id="WP_105961859.1">
    <property type="nucleotide sequence ID" value="NZ_JALDYT010000002.1"/>
</dbReference>
<evidence type="ECO:0000256" key="4">
    <source>
        <dbReference type="ARBA" id="ARBA00022722"/>
    </source>
</evidence>
<sequence>MIVITFTKVPKALRGDLTKWYQEIQTGVYVGSVSARIRDSLRSRIVKNIGQGQATMVYNANNEIGYQFKTTRHDHQVVDFDGIPLMMRLVADQPIGKYGYSNAAKFHKARVMKRKSQSKSTACSDEPIVAVDIETTGLNPTKDVIISVAAVKGTDNGQVTEFGRLIKIDRPLPENIIALTGITDEMLKSQGVPIDTALSELKGFIGNDMIVGYNFHFDDVFLKQAFEKINMEKLTSRITDLMPIVKRTNLFLESYRLSAVLEAYQIVNPRPHNALKDASSTLKLARRLIKDGHLKV</sequence>
<dbReference type="Pfam" id="PF00929">
    <property type="entry name" value="RNase_T"/>
    <property type="match status" value="1"/>
</dbReference>
<dbReference type="EMBL" id="RDCJ01000117">
    <property type="protein sequence ID" value="RMW42946.1"/>
    <property type="molecule type" value="Genomic_DNA"/>
</dbReference>
<evidence type="ECO:0000256" key="7">
    <source>
        <dbReference type="ARBA" id="ARBA00022932"/>
    </source>
</evidence>
<evidence type="ECO:0000256" key="5">
    <source>
        <dbReference type="ARBA" id="ARBA00022801"/>
    </source>
</evidence>
<dbReference type="FunFam" id="3.30.420.10:FF:000045">
    <property type="entry name" value="3'-5' exonuclease DinG"/>
    <property type="match status" value="1"/>
</dbReference>
<keyword evidence="7" id="KW-0239">DNA-directed DNA polymerase</keyword>
<dbReference type="SMART" id="SM00479">
    <property type="entry name" value="EXOIII"/>
    <property type="match status" value="1"/>
</dbReference>
<dbReference type="EMBL" id="PVOB01000278">
    <property type="protein sequence ID" value="PRO91491.1"/>
    <property type="molecule type" value="Genomic_DNA"/>
</dbReference>
<evidence type="ECO:0000256" key="6">
    <source>
        <dbReference type="ARBA" id="ARBA00022839"/>
    </source>
</evidence>
<keyword evidence="5" id="KW-0378">Hydrolase</keyword>
<evidence type="ECO:0000313" key="13">
    <source>
        <dbReference type="Proteomes" id="UP000276249"/>
    </source>
</evidence>
<gene>
    <name evidence="11" type="primary">cas2e</name>
    <name evidence="10" type="ORF">C6Y08_15395</name>
    <name evidence="11" type="ORF">D6U18_16570</name>
</gene>
<dbReference type="InterPro" id="IPR036397">
    <property type="entry name" value="RNaseH_sf"/>
</dbReference>
<proteinExistence type="predicted"/>
<keyword evidence="1" id="KW-0808">Transferase</keyword>
<dbReference type="CDD" id="cd09755">
    <property type="entry name" value="Cas2_I-E"/>
    <property type="match status" value="1"/>
</dbReference>
<keyword evidence="2" id="KW-0548">Nucleotidyltransferase</keyword>
<dbReference type="AlphaFoldDB" id="A0ABD7ILA7"/>
<keyword evidence="4" id="KW-0540">Nuclease</keyword>
<accession>A0ABD7ILA7</accession>
<dbReference type="Pfam" id="PF09707">
    <property type="entry name" value="Cas_Cas2CT1978"/>
    <property type="match status" value="1"/>
</dbReference>
<dbReference type="Proteomes" id="UP000238378">
    <property type="component" value="Unassembled WGS sequence"/>
</dbReference>
<evidence type="ECO:0000259" key="9">
    <source>
        <dbReference type="SMART" id="SM00479"/>
    </source>
</evidence>
<evidence type="ECO:0000313" key="12">
    <source>
        <dbReference type="Proteomes" id="UP000238378"/>
    </source>
</evidence>
<keyword evidence="3" id="KW-0235">DNA replication</keyword>
<dbReference type="InterPro" id="IPR010152">
    <property type="entry name" value="CRISPR-assoc_prot_Cas2_sub"/>
</dbReference>
<reference evidence="11 13" key="2">
    <citation type="submission" date="2018-10" db="EMBL/GenBank/DDBJ databases">
        <title>Genome sequences of five Lactobacillus pentosus strains isolated from brines of traditionally fermented spanish-style green table olives and differences between them.</title>
        <authorList>
            <person name="Jimenez Diaz R."/>
        </authorList>
    </citation>
    <scope>NUCLEOTIDE SEQUENCE [LARGE SCALE GENOMIC DNA]</scope>
    <source>
        <strain evidence="11 13">IG10</strain>
    </source>
</reference>
<evidence type="ECO:0000256" key="1">
    <source>
        <dbReference type="ARBA" id="ARBA00022679"/>
    </source>
</evidence>
<dbReference type="NCBIfam" id="TIGR00573">
    <property type="entry name" value="dnaq"/>
    <property type="match status" value="1"/>
</dbReference>
<dbReference type="SUPFAM" id="SSF53098">
    <property type="entry name" value="Ribonuclease H-like"/>
    <property type="match status" value="1"/>
</dbReference>
<dbReference type="Proteomes" id="UP000276249">
    <property type="component" value="Unassembled WGS sequence"/>
</dbReference>
<evidence type="ECO:0000313" key="11">
    <source>
        <dbReference type="EMBL" id="RMW42946.1"/>
    </source>
</evidence>
<dbReference type="Gene3D" id="3.30.420.10">
    <property type="entry name" value="Ribonuclease H-like superfamily/Ribonuclease H"/>
    <property type="match status" value="1"/>
</dbReference>
<dbReference type="GO" id="GO:0004527">
    <property type="term" value="F:exonuclease activity"/>
    <property type="evidence" value="ECO:0007669"/>
    <property type="project" value="UniProtKB-KW"/>
</dbReference>
<organism evidence="11 13">
    <name type="scientific">Lactiplantibacillus pentosus</name>
    <name type="common">Lactobacillus pentosus</name>
    <dbReference type="NCBI Taxonomy" id="1589"/>
    <lineage>
        <taxon>Bacteria</taxon>
        <taxon>Bacillati</taxon>
        <taxon>Bacillota</taxon>
        <taxon>Bacilli</taxon>
        <taxon>Lactobacillales</taxon>
        <taxon>Lactobacillaceae</taxon>
        <taxon>Lactiplantibacillus</taxon>
    </lineage>
</organism>
<keyword evidence="12" id="KW-1185">Reference proteome</keyword>
<feature type="domain" description="Exonuclease" evidence="9">
    <location>
        <begin position="127"/>
        <end position="294"/>
    </location>
</feature>
<dbReference type="GO" id="GO:0003887">
    <property type="term" value="F:DNA-directed DNA polymerase activity"/>
    <property type="evidence" value="ECO:0007669"/>
    <property type="project" value="UniProtKB-KW"/>
</dbReference>
<dbReference type="NCBIfam" id="TIGR01873">
    <property type="entry name" value="cas_CT1978"/>
    <property type="match status" value="1"/>
</dbReference>
<comment type="caution">
    <text evidence="11">The sequence shown here is derived from an EMBL/GenBank/DDBJ whole genome shotgun (WGS) entry which is preliminary data.</text>
</comment>
<dbReference type="InterPro" id="IPR012337">
    <property type="entry name" value="RNaseH-like_sf"/>
</dbReference>
<evidence type="ECO:0000256" key="8">
    <source>
        <dbReference type="ARBA" id="ARBA00070925"/>
    </source>
</evidence>
<protein>
    <recommendedName>
        <fullName evidence="8">DNA polymerase III polC-type</fullName>
    </recommendedName>
</protein>
<dbReference type="PANTHER" id="PTHR30231">
    <property type="entry name" value="DNA POLYMERASE III SUBUNIT EPSILON"/>
    <property type="match status" value="1"/>
</dbReference>
<evidence type="ECO:0000256" key="3">
    <source>
        <dbReference type="ARBA" id="ARBA00022705"/>
    </source>
</evidence>
<name>A0ABD7ILA7_LACPE</name>
<evidence type="ECO:0000313" key="10">
    <source>
        <dbReference type="EMBL" id="PRO91491.1"/>
    </source>
</evidence>
<evidence type="ECO:0000256" key="2">
    <source>
        <dbReference type="ARBA" id="ARBA00022695"/>
    </source>
</evidence>
<keyword evidence="6" id="KW-0269">Exonuclease</keyword>
<dbReference type="Gene3D" id="3.30.70.240">
    <property type="match status" value="1"/>
</dbReference>
<dbReference type="CDD" id="cd06127">
    <property type="entry name" value="DEDDh"/>
    <property type="match status" value="1"/>
</dbReference>